<keyword evidence="1" id="KW-0805">Transcription regulation</keyword>
<evidence type="ECO:0000313" key="5">
    <source>
        <dbReference type="EMBL" id="MBB1162230.1"/>
    </source>
</evidence>
<dbReference type="InterPro" id="IPR018060">
    <property type="entry name" value="HTH_AraC"/>
</dbReference>
<comment type="caution">
    <text evidence="5">The sequence shown here is derived from an EMBL/GenBank/DDBJ whole genome shotgun (WGS) entry which is preliminary data.</text>
</comment>
<dbReference type="PROSITE" id="PS00041">
    <property type="entry name" value="HTH_ARAC_FAMILY_1"/>
    <property type="match status" value="1"/>
</dbReference>
<dbReference type="InterPro" id="IPR009057">
    <property type="entry name" value="Homeodomain-like_sf"/>
</dbReference>
<dbReference type="GO" id="GO:0003700">
    <property type="term" value="F:DNA-binding transcription factor activity"/>
    <property type="evidence" value="ECO:0007669"/>
    <property type="project" value="InterPro"/>
</dbReference>
<dbReference type="Pfam" id="PF14525">
    <property type="entry name" value="AraC_binding_2"/>
    <property type="match status" value="1"/>
</dbReference>
<dbReference type="PROSITE" id="PS01124">
    <property type="entry name" value="HTH_ARAC_FAMILY_2"/>
    <property type="match status" value="1"/>
</dbReference>
<dbReference type="GO" id="GO:0043565">
    <property type="term" value="F:sequence-specific DNA binding"/>
    <property type="evidence" value="ECO:0007669"/>
    <property type="project" value="InterPro"/>
</dbReference>
<evidence type="ECO:0000259" key="4">
    <source>
        <dbReference type="PROSITE" id="PS01124"/>
    </source>
</evidence>
<keyword evidence="3" id="KW-0804">Transcription</keyword>
<reference evidence="5 6" key="1">
    <citation type="submission" date="2020-08" db="EMBL/GenBank/DDBJ databases">
        <title>Aquariorum lacteus gen. nov., sp. nov., a new member of the family Comamonadaceae, isolated from freshwater aquarium.</title>
        <authorList>
            <person name="Chun S.-J."/>
        </authorList>
    </citation>
    <scope>NUCLEOTIDE SEQUENCE [LARGE SCALE GENOMIC DNA]</scope>
    <source>
        <strain evidence="5 6">SJAQ100</strain>
    </source>
</reference>
<dbReference type="SMART" id="SM00342">
    <property type="entry name" value="HTH_ARAC"/>
    <property type="match status" value="1"/>
</dbReference>
<dbReference type="Gene3D" id="1.10.10.60">
    <property type="entry name" value="Homeodomain-like"/>
    <property type="match status" value="1"/>
</dbReference>
<dbReference type="InterPro" id="IPR018062">
    <property type="entry name" value="HTH_AraC-typ_CS"/>
</dbReference>
<evidence type="ECO:0000313" key="6">
    <source>
        <dbReference type="Proteomes" id="UP000586093"/>
    </source>
</evidence>
<dbReference type="PANTHER" id="PTHR46796">
    <property type="entry name" value="HTH-TYPE TRANSCRIPTIONAL ACTIVATOR RHAS-RELATED"/>
    <property type="match status" value="1"/>
</dbReference>
<dbReference type="InterPro" id="IPR050204">
    <property type="entry name" value="AraC_XylS_family_regulators"/>
</dbReference>
<dbReference type="RefSeq" id="WP_182663945.1">
    <property type="nucleotide sequence ID" value="NZ_JACIVI010000003.1"/>
</dbReference>
<gene>
    <name evidence="5" type="ORF">H4F90_09570</name>
</gene>
<dbReference type="Proteomes" id="UP000586093">
    <property type="component" value="Unassembled WGS sequence"/>
</dbReference>
<dbReference type="AlphaFoldDB" id="A0A839HRX9"/>
<dbReference type="PANTHER" id="PTHR46796:SF12">
    <property type="entry name" value="HTH-TYPE DNA-BINDING TRANSCRIPTIONAL ACTIVATOR EUTR"/>
    <property type="match status" value="1"/>
</dbReference>
<keyword evidence="2" id="KW-0238">DNA-binding</keyword>
<dbReference type="EMBL" id="JACIVI010000003">
    <property type="protein sequence ID" value="MBB1162230.1"/>
    <property type="molecule type" value="Genomic_DNA"/>
</dbReference>
<evidence type="ECO:0000256" key="2">
    <source>
        <dbReference type="ARBA" id="ARBA00023125"/>
    </source>
</evidence>
<dbReference type="Pfam" id="PF12833">
    <property type="entry name" value="HTH_18"/>
    <property type="match status" value="1"/>
</dbReference>
<organism evidence="5 6">
    <name type="scientific">Aquariibacter albus</name>
    <dbReference type="NCBI Taxonomy" id="2759899"/>
    <lineage>
        <taxon>Bacteria</taxon>
        <taxon>Pseudomonadati</taxon>
        <taxon>Pseudomonadota</taxon>
        <taxon>Betaproteobacteria</taxon>
        <taxon>Burkholderiales</taxon>
        <taxon>Sphaerotilaceae</taxon>
        <taxon>Aquariibacter</taxon>
    </lineage>
</organism>
<evidence type="ECO:0000256" key="1">
    <source>
        <dbReference type="ARBA" id="ARBA00023015"/>
    </source>
</evidence>
<sequence>MEAIRNVLVQDASGAPSTRYRLVASTDWDAVQHWCQQVYMPYTTTPVGCVRSPNSVLDVIRIGHFTVSRFSYGVPVHLTDFSAEAGTGMVLTTLKGAIRHWSSGREYLDTGIGEAFLVDNSRTYYCLDADPNHLQLNLTFRHDAMAALHERWFGLPADERMWTKTFRFGGTQSSWIDLLSFVCRCITEMPEAVEHGPLGRRLEEMLGVHLLTLWRNQLTHPQQPTQHRVAPKHVLAAEQYMRDHGRDAPTLSELAQSAHVSVRTLNAAFREHRGCTPMEALREVRLSGVRAELMIAPAGTRVCDIAATWGYINLGMLASSYRRRFGESPSATLARR</sequence>
<dbReference type="SUPFAM" id="SSF46689">
    <property type="entry name" value="Homeodomain-like"/>
    <property type="match status" value="1"/>
</dbReference>
<proteinExistence type="predicted"/>
<dbReference type="InterPro" id="IPR035418">
    <property type="entry name" value="AraC-bd_2"/>
</dbReference>
<evidence type="ECO:0000256" key="3">
    <source>
        <dbReference type="ARBA" id="ARBA00023163"/>
    </source>
</evidence>
<accession>A0A839HRX9</accession>
<name>A0A839HRX9_9BURK</name>
<protein>
    <submittedName>
        <fullName evidence="5">AraC family transcriptional regulator</fullName>
    </submittedName>
</protein>
<feature type="domain" description="HTH araC/xylS-type" evidence="4">
    <location>
        <begin position="235"/>
        <end position="335"/>
    </location>
</feature>
<keyword evidence="6" id="KW-1185">Reference proteome</keyword>